<dbReference type="AlphaFoldDB" id="A0A3R9PRA7"/>
<dbReference type="Proteomes" id="UP000278149">
    <property type="component" value="Unassembled WGS sequence"/>
</dbReference>
<dbReference type="Gene3D" id="3.30.1460.10">
    <property type="match status" value="1"/>
</dbReference>
<evidence type="ECO:0008006" key="3">
    <source>
        <dbReference type="Google" id="ProtNLM"/>
    </source>
</evidence>
<protein>
    <recommendedName>
        <fullName evidence="3">YbjN domain-containing protein</fullName>
    </recommendedName>
</protein>
<dbReference type="RefSeq" id="WP_012309744.1">
    <property type="nucleotide sequence ID" value="NZ_RCOR01000018.1"/>
</dbReference>
<organism evidence="1 2">
    <name type="scientific">Candidatus Korarchaeum cryptofilum</name>
    <dbReference type="NCBI Taxonomy" id="498846"/>
    <lineage>
        <taxon>Archaea</taxon>
        <taxon>Thermoproteota</taxon>
        <taxon>Candidatus Korarchaeia</taxon>
        <taxon>Candidatus Korarchaeales</taxon>
        <taxon>Candidatus Korarchaeaceae</taxon>
        <taxon>Candidatus Korarchaeum</taxon>
    </lineage>
</organism>
<dbReference type="SUPFAM" id="SSF69635">
    <property type="entry name" value="Type III secretory system chaperone-like"/>
    <property type="match status" value="1"/>
</dbReference>
<dbReference type="GeneID" id="6094378"/>
<proteinExistence type="predicted"/>
<name>A0A3R9PRA7_9CREN</name>
<comment type="caution">
    <text evidence="1">The sequence shown here is derived from an EMBL/GenBank/DDBJ whole genome shotgun (WGS) entry which is preliminary data.</text>
</comment>
<accession>A0A3R9PRA7</accession>
<dbReference type="EMBL" id="RCOR01000018">
    <property type="protein sequence ID" value="RSN69500.1"/>
    <property type="molecule type" value="Genomic_DNA"/>
</dbReference>
<gene>
    <name evidence="1" type="ORF">D9Q81_02535</name>
</gene>
<evidence type="ECO:0000313" key="1">
    <source>
        <dbReference type="EMBL" id="RSN69500.1"/>
    </source>
</evidence>
<evidence type="ECO:0000313" key="2">
    <source>
        <dbReference type="Proteomes" id="UP000278149"/>
    </source>
</evidence>
<reference evidence="1 2" key="1">
    <citation type="submission" date="2018-10" db="EMBL/GenBank/DDBJ databases">
        <title>Co-occurring genomic capacity for anaerobic methane metabolism and dissimilatory sulfite reduction discovered in the Korarchaeota.</title>
        <authorList>
            <person name="Mckay L.J."/>
            <person name="Dlakic M."/>
            <person name="Fields M.W."/>
            <person name="Delmont T.O."/>
            <person name="Eren A.M."/>
            <person name="Jay Z.J."/>
            <person name="Klingelsmith K.B."/>
            <person name="Rusch D.B."/>
            <person name="Inskeep W.P."/>
        </authorList>
    </citation>
    <scope>NUCLEOTIDE SEQUENCE [LARGE SCALE GENOMIC DNA]</scope>
    <source>
        <strain evidence="1 2">WS</strain>
    </source>
</reference>
<dbReference type="OMA" id="GEEWITI"/>
<sequence length="134" mass="15162">MSPDPMDEIESYLSEMGVKYQRGEGYFASLWKIGEGSYMVAVLVGEEWITITTNIVDRERLRDDIDFYKALLNVHYALAEVRYHLDDEGNLGASTTIPISGLNKESFSSRFDSVLFAIDYFLNSIAPKFGIEVS</sequence>